<dbReference type="PANTHER" id="PTHR43629">
    <property type="entry name" value="PEPTIDYL-PROLYL CIS-TRANS ISOMERASE"/>
    <property type="match status" value="1"/>
</dbReference>
<reference evidence="4 5" key="1">
    <citation type="journal article" date="2020" name="Nat. Food">
        <title>A phased Vanilla planifolia genome enables genetic improvement of flavour and production.</title>
        <authorList>
            <person name="Hasing T."/>
            <person name="Tang H."/>
            <person name="Brym M."/>
            <person name="Khazi F."/>
            <person name="Huang T."/>
            <person name="Chambers A.H."/>
        </authorList>
    </citation>
    <scope>NUCLEOTIDE SEQUENCE [LARGE SCALE GENOMIC DNA]</scope>
    <source>
        <tissue evidence="4">Leaf</tissue>
    </source>
</reference>
<evidence type="ECO:0000259" key="3">
    <source>
        <dbReference type="PROSITE" id="PS50206"/>
    </source>
</evidence>
<protein>
    <recommendedName>
        <fullName evidence="6">Peptidylprolyl isomerase</fullName>
    </recommendedName>
</protein>
<feature type="domain" description="PpiC" evidence="2">
    <location>
        <begin position="92"/>
        <end position="182"/>
    </location>
</feature>
<evidence type="ECO:0000256" key="1">
    <source>
        <dbReference type="PROSITE-ProRule" id="PRU00278"/>
    </source>
</evidence>
<dbReference type="InterPro" id="IPR052204">
    <property type="entry name" value="PpiC/parvulin_rotamase"/>
</dbReference>
<gene>
    <name evidence="4" type="ORF">HPP92_028456</name>
</gene>
<keyword evidence="1" id="KW-0697">Rotamase</keyword>
<name>A0A835U454_VANPL</name>
<organism evidence="4 5">
    <name type="scientific">Vanilla planifolia</name>
    <name type="common">Vanilla</name>
    <dbReference type="NCBI Taxonomy" id="51239"/>
    <lineage>
        <taxon>Eukaryota</taxon>
        <taxon>Viridiplantae</taxon>
        <taxon>Streptophyta</taxon>
        <taxon>Embryophyta</taxon>
        <taxon>Tracheophyta</taxon>
        <taxon>Spermatophyta</taxon>
        <taxon>Magnoliopsida</taxon>
        <taxon>Liliopsida</taxon>
        <taxon>Asparagales</taxon>
        <taxon>Orchidaceae</taxon>
        <taxon>Vanilloideae</taxon>
        <taxon>Vanilleae</taxon>
        <taxon>Vanilla</taxon>
    </lineage>
</organism>
<dbReference type="AlphaFoldDB" id="A0A835U454"/>
<dbReference type="SUPFAM" id="SSF54534">
    <property type="entry name" value="FKBP-like"/>
    <property type="match status" value="1"/>
</dbReference>
<dbReference type="EMBL" id="JADCNM010000489">
    <property type="protein sequence ID" value="KAG0447145.1"/>
    <property type="molecule type" value="Genomic_DNA"/>
</dbReference>
<dbReference type="PROSITE" id="PS50198">
    <property type="entry name" value="PPIC_PPIASE_2"/>
    <property type="match status" value="1"/>
</dbReference>
<proteinExistence type="predicted"/>
<dbReference type="SMART" id="SM00450">
    <property type="entry name" value="RHOD"/>
    <property type="match status" value="1"/>
</dbReference>
<dbReference type="Pfam" id="PF13616">
    <property type="entry name" value="Rotamase_3"/>
    <property type="match status" value="1"/>
</dbReference>
<dbReference type="SUPFAM" id="SSF52821">
    <property type="entry name" value="Rhodanese/Cell cycle control phosphatase"/>
    <property type="match status" value="1"/>
</dbReference>
<dbReference type="InterPro" id="IPR000297">
    <property type="entry name" value="PPIase_PpiC"/>
</dbReference>
<comment type="caution">
    <text evidence="4">The sequence shown here is derived from an EMBL/GenBank/DDBJ whole genome shotgun (WGS) entry which is preliminary data.</text>
</comment>
<dbReference type="OrthoDB" id="1911748at2759"/>
<dbReference type="GO" id="GO:0003755">
    <property type="term" value="F:peptidyl-prolyl cis-trans isomerase activity"/>
    <property type="evidence" value="ECO:0007669"/>
    <property type="project" value="UniProtKB-KW"/>
</dbReference>
<evidence type="ECO:0000313" key="4">
    <source>
        <dbReference type="EMBL" id="KAG0447145.1"/>
    </source>
</evidence>
<keyword evidence="1" id="KW-0413">Isomerase</keyword>
<dbReference type="PROSITE" id="PS50206">
    <property type="entry name" value="RHODANESE_3"/>
    <property type="match status" value="1"/>
</dbReference>
<dbReference type="Gene3D" id="3.40.250.10">
    <property type="entry name" value="Rhodanese-like domain"/>
    <property type="match status" value="1"/>
</dbReference>
<feature type="domain" description="Rhodanese" evidence="3">
    <location>
        <begin position="206"/>
        <end position="298"/>
    </location>
</feature>
<dbReference type="InterPro" id="IPR036873">
    <property type="entry name" value="Rhodanese-like_dom_sf"/>
</dbReference>
<sequence length="300" mass="33743">MEVSHAQCSTLELLITLCDVWSPAPYPFRPFFSFLILKPSASSILRPTTKTLHKSFATLYSFPCFGRGRSMGYIPRPQCKVLSTAGRSGGGNKEILVQHLLVAENDLKLLIELQQRIARGEDLSDLAVEFSICPSKEYGGMLGWVRKGQLVPEFEEVAFGASLNKVVRCKTEFGWHLLEVLSEREESVLEDIEPVDLHSKMQDPKFIQEAQLIDVREHEEIAQASLPGFKVLPLRQFGTWGSVITDEFDPEKDTYVLCHHGIRSLQVAKWLQTQGFKRVFNVSGGINAYSLKADPSIPIY</sequence>
<evidence type="ECO:0008006" key="6">
    <source>
        <dbReference type="Google" id="ProtNLM"/>
    </source>
</evidence>
<dbReference type="Proteomes" id="UP000639772">
    <property type="component" value="Unassembled WGS sequence"/>
</dbReference>
<dbReference type="Gene3D" id="3.10.50.40">
    <property type="match status" value="1"/>
</dbReference>
<dbReference type="Pfam" id="PF00581">
    <property type="entry name" value="Rhodanese"/>
    <property type="match status" value="1"/>
</dbReference>
<dbReference type="InterPro" id="IPR001763">
    <property type="entry name" value="Rhodanese-like_dom"/>
</dbReference>
<dbReference type="InterPro" id="IPR046357">
    <property type="entry name" value="PPIase_dom_sf"/>
</dbReference>
<accession>A0A835U454</accession>
<dbReference type="PANTHER" id="PTHR43629:SF2">
    <property type="entry name" value="RHODANESE-LIKE_PPIC DOMAIN-CONTAINING PROTEIN 12, CHLOROPLASTIC"/>
    <property type="match status" value="1"/>
</dbReference>
<evidence type="ECO:0000313" key="5">
    <source>
        <dbReference type="Proteomes" id="UP000639772"/>
    </source>
</evidence>
<evidence type="ECO:0000259" key="2">
    <source>
        <dbReference type="PROSITE" id="PS50198"/>
    </source>
</evidence>